<name>A0ABY5PE26_9ACTN</name>
<dbReference type="InterPro" id="IPR050952">
    <property type="entry name" value="TRIM-NHL_E3_ligases"/>
</dbReference>
<sequence length="272" mass="27796">MTRLLLTEFVGGNGFELDDLDPSTLSPVGGGPLHGAVGPSLRSTGDALAAEINHHRVALAEPGGAWVRLGAQGAGDGEFTRPAATAFDASGRLLVVDAGNRRIVRVDDIDGANWVAYGQAGATGAGTFADPRGIAVDADGRIWISDPGARRVTTIDDLDGTGWAQVPLPAGTIPYGICAYDEGVAIVDVGGRRLVLTDGAGSTEVVDLDPATWIAPTFVTSAGGALVVADIQANELRLLERVGPGWTITATLRGSPPDQPQPLFDSIGGIGS</sequence>
<proteinExistence type="predicted"/>
<dbReference type="SUPFAM" id="SSF101898">
    <property type="entry name" value="NHL repeat"/>
    <property type="match status" value="1"/>
</dbReference>
<reference evidence="3" key="1">
    <citation type="submission" date="2021-11" db="EMBL/GenBank/DDBJ databases">
        <title>Cultivation dependent microbiological survey of springs from the worlds oldest radium mine currently devoted to the extraction of radon-saturated water.</title>
        <authorList>
            <person name="Kapinusova G."/>
            <person name="Smrhova T."/>
            <person name="Strejcek M."/>
            <person name="Suman J."/>
            <person name="Jani K."/>
            <person name="Pajer P."/>
            <person name="Uhlik O."/>
        </authorList>
    </citation>
    <scope>NUCLEOTIDE SEQUENCE [LARGE SCALE GENOMIC DNA]</scope>
    <source>
        <strain evidence="3">J379</strain>
    </source>
</reference>
<gene>
    <name evidence="2" type="ORF">LRS13_19975</name>
</gene>
<feature type="region of interest" description="Disordered" evidence="1">
    <location>
        <begin position="251"/>
        <end position="272"/>
    </location>
</feature>
<dbReference type="EMBL" id="CP088295">
    <property type="protein sequence ID" value="UUY02939.1"/>
    <property type="molecule type" value="Genomic_DNA"/>
</dbReference>
<dbReference type="PANTHER" id="PTHR24104">
    <property type="entry name" value="E3 UBIQUITIN-PROTEIN LIGASE NHLRC1-RELATED"/>
    <property type="match status" value="1"/>
</dbReference>
<organism evidence="2 3">
    <name type="scientific">Svornostia abyssi</name>
    <dbReference type="NCBI Taxonomy" id="2898438"/>
    <lineage>
        <taxon>Bacteria</taxon>
        <taxon>Bacillati</taxon>
        <taxon>Actinomycetota</taxon>
        <taxon>Thermoleophilia</taxon>
        <taxon>Solirubrobacterales</taxon>
        <taxon>Baekduiaceae</taxon>
        <taxon>Svornostia</taxon>
    </lineage>
</organism>
<evidence type="ECO:0000313" key="3">
    <source>
        <dbReference type="Proteomes" id="UP001058860"/>
    </source>
</evidence>
<keyword evidence="3" id="KW-1185">Reference proteome</keyword>
<evidence type="ECO:0000313" key="2">
    <source>
        <dbReference type="EMBL" id="UUY02939.1"/>
    </source>
</evidence>
<dbReference type="RefSeq" id="WP_353863460.1">
    <property type="nucleotide sequence ID" value="NZ_CP088295.1"/>
</dbReference>
<protein>
    <submittedName>
        <fullName evidence="2">Uncharacterized protein</fullName>
    </submittedName>
</protein>
<evidence type="ECO:0000256" key="1">
    <source>
        <dbReference type="SAM" id="MobiDB-lite"/>
    </source>
</evidence>
<dbReference type="Gene3D" id="2.120.10.30">
    <property type="entry name" value="TolB, C-terminal domain"/>
    <property type="match status" value="1"/>
</dbReference>
<dbReference type="Proteomes" id="UP001058860">
    <property type="component" value="Chromosome"/>
</dbReference>
<accession>A0ABY5PE26</accession>
<dbReference type="InterPro" id="IPR011042">
    <property type="entry name" value="6-blade_b-propeller_TolB-like"/>
</dbReference>